<evidence type="ECO:0000313" key="3">
    <source>
        <dbReference type="Proteomes" id="UP000229713"/>
    </source>
</evidence>
<dbReference type="Proteomes" id="UP000229713">
    <property type="component" value="Unassembled WGS sequence"/>
</dbReference>
<evidence type="ECO:0000313" key="2">
    <source>
        <dbReference type="EMBL" id="PIK81752.1"/>
    </source>
</evidence>
<accession>A0A855F3G6</accession>
<feature type="transmembrane region" description="Helical" evidence="1">
    <location>
        <begin position="22"/>
        <end position="40"/>
    </location>
</feature>
<feature type="transmembrane region" description="Helical" evidence="1">
    <location>
        <begin position="52"/>
        <end position="73"/>
    </location>
</feature>
<proteinExistence type="predicted"/>
<sequence length="116" mass="13197">MILPKLAGSDTSSLSVNQYRRINFWMAILGQILIPFPAFFDAGRIDEKKRVAIFPAIRGNSPIFILHFSRLIGIKRRARLIKKAHEAHLVTPLPAGLSSLFLQKSAAVFWHLLWYV</sequence>
<dbReference type="AlphaFoldDB" id="A0A855F3G6"/>
<organism evidence="2 3">
    <name type="scientific">Raoultella ornithinolytica</name>
    <name type="common">Klebsiella ornithinolytica</name>
    <dbReference type="NCBI Taxonomy" id="54291"/>
    <lineage>
        <taxon>Bacteria</taxon>
        <taxon>Pseudomonadati</taxon>
        <taxon>Pseudomonadota</taxon>
        <taxon>Gammaproteobacteria</taxon>
        <taxon>Enterobacterales</taxon>
        <taxon>Enterobacteriaceae</taxon>
        <taxon>Klebsiella/Raoultella group</taxon>
        <taxon>Raoultella</taxon>
    </lineage>
</organism>
<comment type="caution">
    <text evidence="2">The sequence shown here is derived from an EMBL/GenBank/DDBJ whole genome shotgun (WGS) entry which is preliminary data.</text>
</comment>
<reference evidence="2 3" key="1">
    <citation type="submission" date="2017-07" db="EMBL/GenBank/DDBJ databases">
        <title>Raoultella ornithinolytica strain HH3 draft genome.</title>
        <authorList>
            <person name="Duceppe M.-O."/>
            <person name="Huang H."/>
            <person name="Phipps-Todd B."/>
        </authorList>
    </citation>
    <scope>NUCLEOTIDE SEQUENCE [LARGE SCALE GENOMIC DNA]</scope>
    <source>
        <strain evidence="2 3">HH3</strain>
    </source>
</reference>
<evidence type="ECO:0008006" key="4">
    <source>
        <dbReference type="Google" id="ProtNLM"/>
    </source>
</evidence>
<keyword evidence="1" id="KW-1133">Transmembrane helix</keyword>
<protein>
    <recommendedName>
        <fullName evidence="4">DUF2684 family protein</fullName>
    </recommendedName>
</protein>
<dbReference type="AntiFam" id="ANF00069">
    <property type="entry name" value="Translation of predicted DNA regulatory sequence"/>
</dbReference>
<gene>
    <name evidence="2" type="ORF">CFY86_23340</name>
</gene>
<name>A0A855F3G6_RAOOR</name>
<keyword evidence="1" id="KW-0812">Transmembrane</keyword>
<keyword evidence="1" id="KW-0472">Membrane</keyword>
<dbReference type="EMBL" id="NKYI01000030">
    <property type="protein sequence ID" value="PIK81752.1"/>
    <property type="molecule type" value="Genomic_DNA"/>
</dbReference>
<evidence type="ECO:0000256" key="1">
    <source>
        <dbReference type="SAM" id="Phobius"/>
    </source>
</evidence>